<dbReference type="Pfam" id="PF00353">
    <property type="entry name" value="HemolysinCabind"/>
    <property type="match status" value="5"/>
</dbReference>
<dbReference type="GO" id="GO:0005576">
    <property type="term" value="C:extracellular region"/>
    <property type="evidence" value="ECO:0007669"/>
    <property type="project" value="UniProtKB-SubCell"/>
</dbReference>
<keyword evidence="2" id="KW-0964">Secreted</keyword>
<dbReference type="GO" id="GO:0005509">
    <property type="term" value="F:calcium ion binding"/>
    <property type="evidence" value="ECO:0007669"/>
    <property type="project" value="InterPro"/>
</dbReference>
<dbReference type="SUPFAM" id="SSF51120">
    <property type="entry name" value="beta-Roll"/>
    <property type="match status" value="2"/>
</dbReference>
<gene>
    <name evidence="4" type="ORF">B0I29_12035</name>
</gene>
<feature type="chain" id="PRO_5016246554" evidence="3">
    <location>
        <begin position="23"/>
        <end position="383"/>
    </location>
</feature>
<dbReference type="PRINTS" id="PR00313">
    <property type="entry name" value="CABNDNGRPT"/>
</dbReference>
<organism evidence="4 5">
    <name type="scientific">Actinoplanes lutulentus</name>
    <dbReference type="NCBI Taxonomy" id="1287878"/>
    <lineage>
        <taxon>Bacteria</taxon>
        <taxon>Bacillati</taxon>
        <taxon>Actinomycetota</taxon>
        <taxon>Actinomycetes</taxon>
        <taxon>Micromonosporales</taxon>
        <taxon>Micromonosporaceae</taxon>
        <taxon>Actinoplanes</taxon>
    </lineage>
</organism>
<dbReference type="InterPro" id="IPR001343">
    <property type="entry name" value="Hemolysn_Ca-bd"/>
</dbReference>
<keyword evidence="5" id="KW-1185">Reference proteome</keyword>
<dbReference type="OrthoDB" id="3281695at2"/>
<dbReference type="InterPro" id="IPR018511">
    <property type="entry name" value="Hemolysin-typ_Ca-bd_CS"/>
</dbReference>
<sequence>MRAGLTLLTTIAVAAVAVPAEAASWGYATAGSTNVKFDADWKATNKVVITRSGRTVTIDDRLEIKPGKGCKRVKGDKTKVRCTTTKTPTKVYVELRDRNDSVVNKSNLRLIANGGSGNDKLTGGPKADVLDGDDFAYRSGSGNDKIYGGAGNDDIDAGDGSDYVSAGDGNDRIAGDCDCLTGRNRAGNDELRGGNGNDVLAGMYGHDKLYGGNGNDFLNGAIGRDRLEGGAGDDQLLGDLNSGPFAADVVLGGSGRDTVDYQYAKAVSVDLDGVSGDDGLPGERDTVGADVENLVGGAGNDRLIGNNAANDINGLAGDDVILGGAGDDQLYGGDGRNKIYGEAGNDLLRTAYGVSRLDGGLNTDVCVAKPEDTVVGCETRQVW</sequence>
<dbReference type="EMBL" id="QLMJ01000020">
    <property type="protein sequence ID" value="RAK28268.1"/>
    <property type="molecule type" value="Genomic_DNA"/>
</dbReference>
<evidence type="ECO:0000256" key="2">
    <source>
        <dbReference type="ARBA" id="ARBA00022525"/>
    </source>
</evidence>
<dbReference type="InterPro" id="IPR011049">
    <property type="entry name" value="Serralysin-like_metalloprot_C"/>
</dbReference>
<comment type="subcellular location">
    <subcellularLocation>
        <location evidence="1">Secreted</location>
    </subcellularLocation>
</comment>
<keyword evidence="3" id="KW-0732">Signal</keyword>
<evidence type="ECO:0000313" key="5">
    <source>
        <dbReference type="Proteomes" id="UP000249341"/>
    </source>
</evidence>
<evidence type="ECO:0000256" key="3">
    <source>
        <dbReference type="SAM" id="SignalP"/>
    </source>
</evidence>
<reference evidence="4 5" key="1">
    <citation type="submission" date="2018-06" db="EMBL/GenBank/DDBJ databases">
        <title>Genomic Encyclopedia of Type Strains, Phase III (KMG-III): the genomes of soil and plant-associated and newly described type strains.</title>
        <authorList>
            <person name="Whitman W."/>
        </authorList>
    </citation>
    <scope>NUCLEOTIDE SEQUENCE [LARGE SCALE GENOMIC DNA]</scope>
    <source>
        <strain evidence="4 5">CGMCC 4.7090</strain>
    </source>
</reference>
<dbReference type="PROSITE" id="PS00330">
    <property type="entry name" value="HEMOLYSIN_CALCIUM"/>
    <property type="match status" value="2"/>
</dbReference>
<dbReference type="InterPro" id="IPR050557">
    <property type="entry name" value="RTX_toxin/Mannuronan_C5-epim"/>
</dbReference>
<dbReference type="Gene3D" id="2.150.10.10">
    <property type="entry name" value="Serralysin-like metalloprotease, C-terminal"/>
    <property type="match status" value="3"/>
</dbReference>
<dbReference type="PANTHER" id="PTHR38340">
    <property type="entry name" value="S-LAYER PROTEIN"/>
    <property type="match status" value="1"/>
</dbReference>
<dbReference type="PANTHER" id="PTHR38340:SF1">
    <property type="entry name" value="S-LAYER PROTEIN"/>
    <property type="match status" value="1"/>
</dbReference>
<dbReference type="AlphaFoldDB" id="A0A327Z2L2"/>
<evidence type="ECO:0000313" key="4">
    <source>
        <dbReference type="EMBL" id="RAK28268.1"/>
    </source>
</evidence>
<dbReference type="Proteomes" id="UP000249341">
    <property type="component" value="Unassembled WGS sequence"/>
</dbReference>
<feature type="signal peptide" evidence="3">
    <location>
        <begin position="1"/>
        <end position="22"/>
    </location>
</feature>
<accession>A0A327Z2L2</accession>
<evidence type="ECO:0000256" key="1">
    <source>
        <dbReference type="ARBA" id="ARBA00004613"/>
    </source>
</evidence>
<proteinExistence type="predicted"/>
<comment type="caution">
    <text evidence="4">The sequence shown here is derived from an EMBL/GenBank/DDBJ whole genome shotgun (WGS) entry which is preliminary data.</text>
</comment>
<name>A0A327Z2L2_9ACTN</name>
<protein>
    <submittedName>
        <fullName evidence="4">Hemolysin type calcium-binding protein</fullName>
    </submittedName>
</protein>